<evidence type="ECO:0000313" key="1">
    <source>
        <dbReference type="EMBL" id="KAI1610086.1"/>
    </source>
</evidence>
<dbReference type="AlphaFoldDB" id="A0AAN6IAE2"/>
<dbReference type="Proteomes" id="UP001203852">
    <property type="component" value="Unassembled WGS sequence"/>
</dbReference>
<keyword evidence="2" id="KW-1185">Reference proteome</keyword>
<reference evidence="1" key="1">
    <citation type="journal article" date="2022" name="bioRxiv">
        <title>Deciphering the potential niche of two novel black yeast fungi from a biological soil crust based on their genomes, phenotypes, and melanin regulation.</title>
        <authorList>
            <consortium name="DOE Joint Genome Institute"/>
            <person name="Carr E.C."/>
            <person name="Barton Q."/>
            <person name="Grambo S."/>
            <person name="Sullivan M."/>
            <person name="Renfro C.M."/>
            <person name="Kuo A."/>
            <person name="Pangilinan J."/>
            <person name="Lipzen A."/>
            <person name="Keymanesh K."/>
            <person name="Savage E."/>
            <person name="Barry K."/>
            <person name="Grigoriev I.V."/>
            <person name="Riekhof W.R."/>
            <person name="Harris S.S."/>
        </authorList>
    </citation>
    <scope>NUCLEOTIDE SEQUENCE</scope>
    <source>
        <strain evidence="1">JF 03-4F</strain>
    </source>
</reference>
<gene>
    <name evidence="1" type="ORF">EDD36DRAFT_63643</name>
</gene>
<comment type="caution">
    <text evidence="1">The sequence shown here is derived from an EMBL/GenBank/DDBJ whole genome shotgun (WGS) entry which is preliminary data.</text>
</comment>
<proteinExistence type="predicted"/>
<evidence type="ECO:0000313" key="2">
    <source>
        <dbReference type="Proteomes" id="UP001203852"/>
    </source>
</evidence>
<accession>A0AAN6IAE2</accession>
<name>A0AAN6IAE2_9EURO</name>
<protein>
    <submittedName>
        <fullName evidence="1">Uncharacterized protein</fullName>
    </submittedName>
</protein>
<dbReference type="EMBL" id="MU404359">
    <property type="protein sequence ID" value="KAI1610086.1"/>
    <property type="molecule type" value="Genomic_DNA"/>
</dbReference>
<organism evidence="1 2">
    <name type="scientific">Exophiala viscosa</name>
    <dbReference type="NCBI Taxonomy" id="2486360"/>
    <lineage>
        <taxon>Eukaryota</taxon>
        <taxon>Fungi</taxon>
        <taxon>Dikarya</taxon>
        <taxon>Ascomycota</taxon>
        <taxon>Pezizomycotina</taxon>
        <taxon>Eurotiomycetes</taxon>
        <taxon>Chaetothyriomycetidae</taxon>
        <taxon>Chaetothyriales</taxon>
        <taxon>Herpotrichiellaceae</taxon>
        <taxon>Exophiala</taxon>
    </lineage>
</organism>
<sequence>MMIALHTDTTNPIVVIPNLITADDVMTKTETGSPIDVVIEVRIHIVHMSLATMDGATAMKVTVPMVAMVVHHHDSLTFMSISAEASMSLIDLVAQDHPGIHLSILAAMVVHGKQDIPAMTHLDIDEKVSHLAADGVTMDTTTNDPVTRMMAAMGVKRMARDVKARHTVFADKLMCMVRVQTKFQVGIAMVKMRRMPTDDQAKQVSMVIVRTSTAQAQWSADMTADSPNLVVQADGSRPSKVKGMVRRTRAKSMAGDELARLVVMARVMAGMSRGIEAT</sequence>